<gene>
    <name evidence="1" type="ORF">E5S67_01093</name>
</gene>
<proteinExistence type="predicted"/>
<organism evidence="1 2">
    <name type="scientific">Microcoleus asticus IPMA8</name>
    <dbReference type="NCBI Taxonomy" id="2563858"/>
    <lineage>
        <taxon>Bacteria</taxon>
        <taxon>Bacillati</taxon>
        <taxon>Cyanobacteriota</taxon>
        <taxon>Cyanophyceae</taxon>
        <taxon>Oscillatoriophycideae</taxon>
        <taxon>Oscillatoriales</taxon>
        <taxon>Microcoleaceae</taxon>
        <taxon>Microcoleus</taxon>
        <taxon>Microcoleus asticus</taxon>
    </lineage>
</organism>
<accession>A0ABX2CSJ3</accession>
<dbReference type="RefSeq" id="WP_172186052.1">
    <property type="nucleotide sequence ID" value="NZ_CAWPPK010000046.1"/>
</dbReference>
<sequence>MIISDLNYLETAETSGVVGGIFFGNLDSYVKANLDVKERFDVQKLYKQYVDVKGNLATAQSEAFGKNTSTQIFTTVVEGQYSASTGFSAAS</sequence>
<keyword evidence="2" id="KW-1185">Reference proteome</keyword>
<protein>
    <submittedName>
        <fullName evidence="1">Uncharacterized protein</fullName>
    </submittedName>
</protein>
<dbReference type="Proteomes" id="UP000702425">
    <property type="component" value="Unassembled WGS sequence"/>
</dbReference>
<comment type="caution">
    <text evidence="1">The sequence shown here is derived from an EMBL/GenBank/DDBJ whole genome shotgun (WGS) entry which is preliminary data.</text>
</comment>
<reference evidence="1 2" key="1">
    <citation type="journal article" date="2020" name="Sci. Rep.">
        <title>A novel cyanobacterial geosmin producer, revising GeoA distribution and dispersion patterns in Bacteria.</title>
        <authorList>
            <person name="Churro C."/>
            <person name="Semedo-Aguiar A.P."/>
            <person name="Silva A.D."/>
            <person name="Pereira-Leal J.B."/>
            <person name="Leite R.B."/>
        </authorList>
    </citation>
    <scope>NUCLEOTIDE SEQUENCE [LARGE SCALE GENOMIC DNA]</scope>
    <source>
        <strain evidence="1 2">IPMA8</strain>
    </source>
</reference>
<evidence type="ECO:0000313" key="1">
    <source>
        <dbReference type="EMBL" id="NQE33374.1"/>
    </source>
</evidence>
<evidence type="ECO:0000313" key="2">
    <source>
        <dbReference type="Proteomes" id="UP000702425"/>
    </source>
</evidence>
<dbReference type="EMBL" id="SRRZ01000014">
    <property type="protein sequence ID" value="NQE33374.1"/>
    <property type="molecule type" value="Genomic_DNA"/>
</dbReference>
<name>A0ABX2CSJ3_9CYAN</name>